<feature type="region of interest" description="Disordered" evidence="1">
    <location>
        <begin position="99"/>
        <end position="142"/>
    </location>
</feature>
<evidence type="ECO:0000256" key="1">
    <source>
        <dbReference type="SAM" id="MobiDB-lite"/>
    </source>
</evidence>
<evidence type="ECO:0000313" key="4">
    <source>
        <dbReference type="Proteomes" id="UP000044938"/>
    </source>
</evidence>
<evidence type="ECO:0000313" key="3">
    <source>
        <dbReference type="EMBL" id="COW86378.1"/>
    </source>
</evidence>
<evidence type="ECO:0000313" key="2">
    <source>
        <dbReference type="EMBL" id="CFE42650.1"/>
    </source>
</evidence>
<gene>
    <name evidence="2" type="ORF">ERS007681_03223</name>
    <name evidence="3" type="ORF">ERS007720_03433</name>
</gene>
<dbReference type="EMBL" id="CFOE01000527">
    <property type="protein sequence ID" value="CFE42650.1"/>
    <property type="molecule type" value="Genomic_DNA"/>
</dbReference>
<sequence>MSSVAAFVGTPPTAGVGCSAKARSIAVVEMLRSRPVIAVHRCQTAAVRFNWGWAGIVRSSHSGSRATRIVSTTNWCSCRFLAELASAAALAASSLGSAARGAEPANGLHMTRLPDRATRSSGLAPTRAAPVSSLPAEVRSTR</sequence>
<name>A0A655JGA1_MYCTX</name>
<evidence type="ECO:0000313" key="5">
    <source>
        <dbReference type="Proteomes" id="UP000048289"/>
    </source>
</evidence>
<dbReference type="Proteomes" id="UP000048289">
    <property type="component" value="Unassembled WGS sequence"/>
</dbReference>
<reference evidence="4 5" key="1">
    <citation type="submission" date="2015-03" db="EMBL/GenBank/DDBJ databases">
        <authorList>
            <consortium name="Pathogen Informatics"/>
        </authorList>
    </citation>
    <scope>NUCLEOTIDE SEQUENCE [LARGE SCALE GENOMIC DNA]</scope>
    <source>
        <strain evidence="2 5">G09901357</strain>
        <strain evidence="3 4">M09401471</strain>
    </source>
</reference>
<organism evidence="3 4">
    <name type="scientific">Mycobacterium tuberculosis</name>
    <dbReference type="NCBI Taxonomy" id="1773"/>
    <lineage>
        <taxon>Bacteria</taxon>
        <taxon>Bacillati</taxon>
        <taxon>Actinomycetota</taxon>
        <taxon>Actinomycetes</taxon>
        <taxon>Mycobacteriales</taxon>
        <taxon>Mycobacteriaceae</taxon>
        <taxon>Mycobacterium</taxon>
        <taxon>Mycobacterium tuberculosis complex</taxon>
    </lineage>
</organism>
<protein>
    <submittedName>
        <fullName evidence="3">Uncharacterized protein</fullName>
    </submittedName>
</protein>
<proteinExistence type="predicted"/>
<dbReference type="AlphaFoldDB" id="A0A655JGA1"/>
<dbReference type="EMBL" id="CSAJ01000549">
    <property type="protein sequence ID" value="COW86378.1"/>
    <property type="molecule type" value="Genomic_DNA"/>
</dbReference>
<dbReference type="Proteomes" id="UP000044938">
    <property type="component" value="Unassembled WGS sequence"/>
</dbReference>
<accession>A0A655JGA1</accession>